<evidence type="ECO:0000313" key="2">
    <source>
        <dbReference type="EnsemblMetazoa" id="XP_020913816.1"/>
    </source>
</evidence>
<dbReference type="GeneID" id="110251440"/>
<dbReference type="EC" id="2.1.1.57" evidence="1"/>
<dbReference type="InterPro" id="IPR029063">
    <property type="entry name" value="SAM-dependent_MTases_sf"/>
</dbReference>
<dbReference type="PANTHER" id="PTHR16121:SF0">
    <property type="entry name" value="CAP-SPECIFIC MRNA (NUCLEOSIDE-2'-O-)-METHYLTRANSFERASE 1"/>
    <property type="match status" value="1"/>
</dbReference>
<dbReference type="KEGG" id="epa:110251440"/>
<comment type="function">
    <text evidence="1">S-adenosyl-L-methionine-dependent methyltransferase that mediates RNA cap1 2'-O-ribose methylation to the 5'-cap structure of RNAs. Methylates the ribose of the first nucleotide of a m(7)GpppG-capped mRNA to produce m(7)GpppNmp (cap1).</text>
</comment>
<dbReference type="EnsemblMetazoa" id="XM_021058157.2">
    <property type="protein sequence ID" value="XP_020913816.1"/>
    <property type="gene ID" value="LOC110251440"/>
</dbReference>
<comment type="subcellular location">
    <subcellularLocation>
        <location evidence="1">Nucleus</location>
    </subcellularLocation>
</comment>
<organism evidence="2 3">
    <name type="scientific">Exaiptasia diaphana</name>
    <name type="common">Tropical sea anemone</name>
    <name type="synonym">Aiptasia pulchella</name>
    <dbReference type="NCBI Taxonomy" id="2652724"/>
    <lineage>
        <taxon>Eukaryota</taxon>
        <taxon>Metazoa</taxon>
        <taxon>Cnidaria</taxon>
        <taxon>Anthozoa</taxon>
        <taxon>Hexacorallia</taxon>
        <taxon>Actiniaria</taxon>
        <taxon>Aiptasiidae</taxon>
        <taxon>Exaiptasia</taxon>
    </lineage>
</organism>
<sequence>MRLAKNGMQFISLFPEDVEWLEVNSENKINFYFAKGKMISNILNSRFCSSYYITKLNTAIENTSITAGKEWKEMSQQTPADACPYCNYYSIIILDHLVKFTQRKGDTSLLLGIPLPCHCIDNYLQSQGVQLQSSHLQSQAVDLVIVPLLDSVPPEYCISQTLELKIKRTLLNTCISTLKVLNPGGTFVCQLYTSLTRFTVSVLYILHCLFKCIAVIKPVVGSLCCPNRFIVCKGYIGFDQDILTSLMKAHDLLVTCQPQEDLLEVIDMKCLYEEKFFGFVRTMNEQLAHVQIVDIVNRESFERDVFNKQTADLVKESMNHFKITVNA</sequence>
<dbReference type="GO" id="GO:0005634">
    <property type="term" value="C:nucleus"/>
    <property type="evidence" value="ECO:0007669"/>
    <property type="project" value="UniProtKB-SubCell"/>
</dbReference>
<dbReference type="Proteomes" id="UP000887567">
    <property type="component" value="Unplaced"/>
</dbReference>
<dbReference type="OrthoDB" id="429597at2759"/>
<dbReference type="AlphaFoldDB" id="A0A913Y2M1"/>
<reference evidence="2" key="1">
    <citation type="submission" date="2022-11" db="UniProtKB">
        <authorList>
            <consortium name="EnsemblMetazoa"/>
        </authorList>
    </citation>
    <scope>IDENTIFICATION</scope>
</reference>
<dbReference type="RefSeq" id="XP_020913816.1">
    <property type="nucleotide sequence ID" value="XM_021058157.2"/>
</dbReference>
<comment type="catalytic activity">
    <reaction evidence="1">
        <text>a 5'-end (N(7)-methyl 5'-triphosphoguanosine)-ribonucleoside in mRNA + S-adenosyl-L-methionine = a 5'-end (N(7)-methyl 5'-triphosphoguanosine)-(2'-O-methyl-ribonucleoside) in mRNA + S-adenosyl-L-homocysteine + H(+)</text>
        <dbReference type="Rhea" id="RHEA:67020"/>
        <dbReference type="Rhea" id="RHEA-COMP:17167"/>
        <dbReference type="Rhea" id="RHEA-COMP:17168"/>
        <dbReference type="ChEBI" id="CHEBI:15378"/>
        <dbReference type="ChEBI" id="CHEBI:57856"/>
        <dbReference type="ChEBI" id="CHEBI:59789"/>
        <dbReference type="ChEBI" id="CHEBI:156461"/>
        <dbReference type="ChEBI" id="CHEBI:167609"/>
        <dbReference type="EC" id="2.1.1.57"/>
    </reaction>
</comment>
<dbReference type="GO" id="GO:0006370">
    <property type="term" value="P:7-methylguanosine mRNA capping"/>
    <property type="evidence" value="ECO:0007669"/>
    <property type="project" value="UniProtKB-UniRule"/>
</dbReference>
<dbReference type="GO" id="GO:0004483">
    <property type="term" value="F:methyltransferase cap1 activity"/>
    <property type="evidence" value="ECO:0007669"/>
    <property type="project" value="UniProtKB-UniRule"/>
</dbReference>
<dbReference type="GO" id="GO:0005737">
    <property type="term" value="C:cytoplasm"/>
    <property type="evidence" value="ECO:0007669"/>
    <property type="project" value="TreeGrafter"/>
</dbReference>
<keyword evidence="1" id="KW-0507">mRNA processing</keyword>
<evidence type="ECO:0000256" key="1">
    <source>
        <dbReference type="RuleBase" id="RU368012"/>
    </source>
</evidence>
<dbReference type="Gene3D" id="3.40.50.12760">
    <property type="match status" value="1"/>
</dbReference>
<dbReference type="GO" id="GO:0032259">
    <property type="term" value="P:methylation"/>
    <property type="evidence" value="ECO:0007669"/>
    <property type="project" value="UniProtKB-KW"/>
</dbReference>
<dbReference type="InterPro" id="IPR050851">
    <property type="entry name" value="mRNA_Cap_2O-Ribose_MeTrfase"/>
</dbReference>
<keyword evidence="1" id="KW-0489">Methyltransferase</keyword>
<keyword evidence="1" id="KW-0539">Nucleus</keyword>
<keyword evidence="3" id="KW-1185">Reference proteome</keyword>
<name>A0A913Y2M1_EXADI</name>
<dbReference type="SUPFAM" id="SSF53335">
    <property type="entry name" value="S-adenosyl-L-methionine-dependent methyltransferases"/>
    <property type="match status" value="1"/>
</dbReference>
<dbReference type="GO" id="GO:0003676">
    <property type="term" value="F:nucleic acid binding"/>
    <property type="evidence" value="ECO:0007669"/>
    <property type="project" value="UniProtKB-UniRule"/>
</dbReference>
<proteinExistence type="predicted"/>
<keyword evidence="1" id="KW-0808">Transferase</keyword>
<evidence type="ECO:0000313" key="3">
    <source>
        <dbReference type="Proteomes" id="UP000887567"/>
    </source>
</evidence>
<accession>A0A913Y2M1</accession>
<dbReference type="PANTHER" id="PTHR16121">
    <property type="entry name" value="CAP-SPECIFIC MRNA (NUCLEOSIDE-2'-O-)-METHYLTRANSFERASE 1-RELATED"/>
    <property type="match status" value="1"/>
</dbReference>
<protein>
    <recommendedName>
        <fullName evidence="1">Cap-specific mRNA (nucleoside-2'-O-)-methyltransferase 1</fullName>
        <ecNumber evidence="1">2.1.1.57</ecNumber>
    </recommendedName>
    <alternativeName>
        <fullName evidence="1">Cap1 2'O-ribose methyltransferase 1</fullName>
    </alternativeName>
</protein>
<dbReference type="GO" id="GO:0016556">
    <property type="term" value="P:mRNA modification"/>
    <property type="evidence" value="ECO:0007669"/>
    <property type="project" value="UniProtKB-UniRule"/>
</dbReference>
<keyword evidence="1" id="KW-0949">S-adenosyl-L-methionine</keyword>
<keyword evidence="1" id="KW-0506">mRNA capping</keyword>